<accession>A0A813XUM8</accession>
<evidence type="ECO:0000256" key="1">
    <source>
        <dbReference type="ARBA" id="ARBA00004141"/>
    </source>
</evidence>
<dbReference type="GO" id="GO:0012505">
    <property type="term" value="C:endomembrane system"/>
    <property type="evidence" value="ECO:0007669"/>
    <property type="project" value="TreeGrafter"/>
</dbReference>
<evidence type="ECO:0000256" key="7">
    <source>
        <dbReference type="SAM" id="Phobius"/>
    </source>
</evidence>
<comment type="similarity">
    <text evidence="2">Belongs to the CLPTM1 family.</text>
</comment>
<feature type="transmembrane region" description="Helical" evidence="7">
    <location>
        <begin position="277"/>
        <end position="297"/>
    </location>
</feature>
<evidence type="ECO:0000256" key="6">
    <source>
        <dbReference type="SAM" id="MobiDB-lite"/>
    </source>
</evidence>
<dbReference type="InterPro" id="IPR008429">
    <property type="entry name" value="CLPTM1"/>
</dbReference>
<dbReference type="AlphaFoldDB" id="A0A813XUM8"/>
<dbReference type="Proteomes" id="UP000663891">
    <property type="component" value="Unassembled WGS sequence"/>
</dbReference>
<proteinExistence type="inferred from homology"/>
<feature type="transmembrane region" description="Helical" evidence="7">
    <location>
        <begin position="400"/>
        <end position="419"/>
    </location>
</feature>
<evidence type="ECO:0000313" key="8">
    <source>
        <dbReference type="EMBL" id="CAF0873298.1"/>
    </source>
</evidence>
<dbReference type="PANTHER" id="PTHR21347:SF14">
    <property type="entry name" value="LIPID SCRAMBLASE CLPTM1-RELATED"/>
    <property type="match status" value="1"/>
</dbReference>
<keyword evidence="5 7" id="KW-0472">Membrane</keyword>
<dbReference type="EMBL" id="CAJNON010000051">
    <property type="protein sequence ID" value="CAF0873298.1"/>
    <property type="molecule type" value="Genomic_DNA"/>
</dbReference>
<keyword evidence="4 7" id="KW-1133">Transmembrane helix</keyword>
<feature type="transmembrane region" description="Helical" evidence="7">
    <location>
        <begin position="318"/>
        <end position="333"/>
    </location>
</feature>
<feature type="transmembrane region" description="Helical" evidence="7">
    <location>
        <begin position="425"/>
        <end position="449"/>
    </location>
</feature>
<organism evidence="8 9">
    <name type="scientific">Adineta steineri</name>
    <dbReference type="NCBI Taxonomy" id="433720"/>
    <lineage>
        <taxon>Eukaryota</taxon>
        <taxon>Metazoa</taxon>
        <taxon>Spiralia</taxon>
        <taxon>Gnathifera</taxon>
        <taxon>Rotifera</taxon>
        <taxon>Eurotatoria</taxon>
        <taxon>Bdelloidea</taxon>
        <taxon>Adinetida</taxon>
        <taxon>Adinetidae</taxon>
        <taxon>Adineta</taxon>
    </lineage>
</organism>
<feature type="region of interest" description="Disordered" evidence="6">
    <location>
        <begin position="530"/>
        <end position="553"/>
    </location>
</feature>
<dbReference type="OrthoDB" id="378564at2759"/>
<name>A0A813XUM8_9BILA</name>
<evidence type="ECO:0008006" key="10">
    <source>
        <dbReference type="Google" id="ProtNLM"/>
    </source>
</evidence>
<evidence type="ECO:0000256" key="4">
    <source>
        <dbReference type="ARBA" id="ARBA00022989"/>
    </source>
</evidence>
<gene>
    <name evidence="8" type="ORF">VCS650_LOCUS7840</name>
</gene>
<feature type="compositionally biased region" description="Low complexity" evidence="6">
    <location>
        <begin position="532"/>
        <end position="550"/>
    </location>
</feature>
<dbReference type="GO" id="GO:0016020">
    <property type="term" value="C:membrane"/>
    <property type="evidence" value="ECO:0007669"/>
    <property type="project" value="UniProtKB-SubCell"/>
</dbReference>
<evidence type="ECO:0000313" key="9">
    <source>
        <dbReference type="Proteomes" id="UP000663891"/>
    </source>
</evidence>
<sequence>MNLSDEERLQCSECLKKLYQTKLSCIQSIQYLIEQQREIDECITDLKSTKIHAQEINEKISELNQISWLKLCCSKKKNHSLEINLHDDNHLLILPFLNDQSNLDNCISGLNEIEKDFELEKLFNSIKTSYAYFSTKDEFDRILHEEYTLLFELAKKLTKCIQILHDTIEFLGTDIKLTLEHMQLAQPHVDFDPYTGKYYPVLYLNDYWNLLADYYPINNTLDKLNLTLTIAPIQLWKWQMYISQNLRQSWYGNLLGDEENDEDQDTIKRALVETNPYLLAMTMIVSLVHTVFELLAFKNDIQFWRTRKSLEGLSVRSVFFNIFQSFIVLLYVFDNETNTMVRVSVFIGILIELWKVPKVLNFQRLPNETWFGIIPKYKYVYKQSYQDTATSNYDQIAFKYLSWLLFPCVLGYACYLLMYHEQKSWYSFCLSTIYGFLLTFVIGSIELLVRKLYYKFCNERKKYPIELKRRQPNKRKRHIIRDDDLSNLNHQQIFLGEHNHGGNLSDDIHQSSLNHLMHLWTSTTNDYKDINQQHSRSSSDSSSPISNNQDDSQRYHPLNLSIAINNHNNNLMCTE</sequence>
<evidence type="ECO:0000256" key="5">
    <source>
        <dbReference type="ARBA" id="ARBA00023136"/>
    </source>
</evidence>
<protein>
    <recommendedName>
        <fullName evidence="10">Transmembrane protein</fullName>
    </recommendedName>
</protein>
<comment type="caution">
    <text evidence="8">The sequence shown here is derived from an EMBL/GenBank/DDBJ whole genome shotgun (WGS) entry which is preliminary data.</text>
</comment>
<comment type="subcellular location">
    <subcellularLocation>
        <location evidence="1">Membrane</location>
        <topology evidence="1">Multi-pass membrane protein</topology>
    </subcellularLocation>
</comment>
<keyword evidence="3 7" id="KW-0812">Transmembrane</keyword>
<reference evidence="8" key="1">
    <citation type="submission" date="2021-02" db="EMBL/GenBank/DDBJ databases">
        <authorList>
            <person name="Nowell W R."/>
        </authorList>
    </citation>
    <scope>NUCLEOTIDE SEQUENCE</scope>
</reference>
<evidence type="ECO:0000256" key="3">
    <source>
        <dbReference type="ARBA" id="ARBA00022692"/>
    </source>
</evidence>
<dbReference type="Pfam" id="PF05602">
    <property type="entry name" value="CLPTM1"/>
    <property type="match status" value="1"/>
</dbReference>
<dbReference type="PANTHER" id="PTHR21347">
    <property type="entry name" value="CLEFT LIP AND PALATE ASSOCIATED TRANSMEMBRANE PROTEIN-RELATED"/>
    <property type="match status" value="1"/>
</dbReference>
<evidence type="ECO:0000256" key="2">
    <source>
        <dbReference type="ARBA" id="ARBA00009310"/>
    </source>
</evidence>